<keyword evidence="1" id="KW-1133">Transmembrane helix</keyword>
<dbReference type="Proteomes" id="UP000179467">
    <property type="component" value="Unassembled WGS sequence"/>
</dbReference>
<protein>
    <submittedName>
        <fullName evidence="2">Uncharacterized protein</fullName>
    </submittedName>
</protein>
<reference evidence="2 3" key="1">
    <citation type="submission" date="2016-09" db="EMBL/GenBank/DDBJ databases">
        <title>Metabolic pathway, cell adaptation mechanisms and a novel monoxygenase revealed through proteogenomic-transcription analysis of a Sphingomonas haloaromaticamans strain degrading the fungicide ortho-phenylphenol.</title>
        <authorList>
            <person name="Perruchon C."/>
            <person name="Papadopoulou E.S."/>
            <person name="Rousidou C."/>
            <person name="Vasileiadis S."/>
            <person name="Tanou G."/>
            <person name="Amoutzias G."/>
            <person name="Molassiotis A."/>
            <person name="Karpouzas D.G."/>
        </authorList>
    </citation>
    <scope>NUCLEOTIDE SEQUENCE [LARGE SCALE GENOMIC DNA]</scope>
    <source>
        <strain evidence="2 3">P3</strain>
    </source>
</reference>
<dbReference type="EMBL" id="MIPT01000001">
    <property type="protein sequence ID" value="OHT19397.1"/>
    <property type="molecule type" value="Genomic_DNA"/>
</dbReference>
<keyword evidence="3" id="KW-1185">Reference proteome</keyword>
<organism evidence="2 3">
    <name type="scientific">Edaphosphingomonas haloaromaticamans</name>
    <dbReference type="NCBI Taxonomy" id="653954"/>
    <lineage>
        <taxon>Bacteria</taxon>
        <taxon>Pseudomonadati</taxon>
        <taxon>Pseudomonadota</taxon>
        <taxon>Alphaproteobacteria</taxon>
        <taxon>Sphingomonadales</taxon>
        <taxon>Rhizorhabdaceae</taxon>
        <taxon>Edaphosphingomonas</taxon>
    </lineage>
</organism>
<keyword evidence="1" id="KW-0472">Membrane</keyword>
<dbReference type="AlphaFoldDB" id="A0A1S1HB86"/>
<dbReference type="RefSeq" id="WP_139181655.1">
    <property type="nucleotide sequence ID" value="NZ_MIPT01000001.1"/>
</dbReference>
<feature type="transmembrane region" description="Helical" evidence="1">
    <location>
        <begin position="6"/>
        <end position="29"/>
    </location>
</feature>
<gene>
    <name evidence="2" type="ORF">BHE75_01382</name>
</gene>
<proteinExistence type="predicted"/>
<evidence type="ECO:0000313" key="2">
    <source>
        <dbReference type="EMBL" id="OHT19397.1"/>
    </source>
</evidence>
<keyword evidence="1" id="KW-0812">Transmembrane</keyword>
<comment type="caution">
    <text evidence="2">The sequence shown here is derived from an EMBL/GenBank/DDBJ whole genome shotgun (WGS) entry which is preliminary data.</text>
</comment>
<evidence type="ECO:0000313" key="3">
    <source>
        <dbReference type="Proteomes" id="UP000179467"/>
    </source>
</evidence>
<accession>A0A1S1HB86</accession>
<sequence length="66" mass="6784">MFVIIVAFVSFACGVLLTGMLAAFVIGLLHREAAQMVDSAILMAGLGAGSAVVYHHDGAQGVRVIP</sequence>
<name>A0A1S1HB86_9SPHN</name>
<evidence type="ECO:0000256" key="1">
    <source>
        <dbReference type="SAM" id="Phobius"/>
    </source>
</evidence>